<dbReference type="InterPro" id="IPR011856">
    <property type="entry name" value="tRNA_endonuc-like_dom_sf"/>
</dbReference>
<evidence type="ECO:0000313" key="3">
    <source>
        <dbReference type="Proteomes" id="UP000592181"/>
    </source>
</evidence>
<dbReference type="AlphaFoldDB" id="A0A852XHF1"/>
<organism evidence="2 3">
    <name type="scientific">Janibacter alkaliphilus</name>
    <dbReference type="NCBI Taxonomy" id="1069963"/>
    <lineage>
        <taxon>Bacteria</taxon>
        <taxon>Bacillati</taxon>
        <taxon>Actinomycetota</taxon>
        <taxon>Actinomycetes</taxon>
        <taxon>Micrococcales</taxon>
        <taxon>Intrasporangiaceae</taxon>
        <taxon>Janibacter</taxon>
    </lineage>
</organism>
<comment type="caution">
    <text evidence="2">The sequence shown here is derived from an EMBL/GenBank/DDBJ whole genome shotgun (WGS) entry which is preliminary data.</text>
</comment>
<protein>
    <recommendedName>
        <fullName evidence="1">Endonuclease NucS C-terminal domain-containing protein</fullName>
    </recommendedName>
</protein>
<evidence type="ECO:0000313" key="2">
    <source>
        <dbReference type="EMBL" id="NYG37965.1"/>
    </source>
</evidence>
<proteinExistence type="predicted"/>
<dbReference type="RefSeq" id="WP_179463241.1">
    <property type="nucleotide sequence ID" value="NZ_JACBZX010000001.1"/>
</dbReference>
<dbReference type="EMBL" id="JACBZX010000001">
    <property type="protein sequence ID" value="NYG37965.1"/>
    <property type="molecule type" value="Genomic_DNA"/>
</dbReference>
<keyword evidence="3" id="KW-1185">Reference proteome</keyword>
<dbReference type="GO" id="GO:0003676">
    <property type="term" value="F:nucleic acid binding"/>
    <property type="evidence" value="ECO:0007669"/>
    <property type="project" value="InterPro"/>
</dbReference>
<dbReference type="Proteomes" id="UP000592181">
    <property type="component" value="Unassembled WGS sequence"/>
</dbReference>
<dbReference type="Gene3D" id="3.40.1350.10">
    <property type="match status" value="1"/>
</dbReference>
<dbReference type="InterPro" id="IPR048301">
    <property type="entry name" value="NucS_C"/>
</dbReference>
<gene>
    <name evidence="2" type="ORF">BJY28_002434</name>
</gene>
<dbReference type="Pfam" id="PF01939">
    <property type="entry name" value="NucS_C"/>
    <property type="match status" value="1"/>
</dbReference>
<accession>A0A852XHF1</accession>
<sequence length="372" mass="41751">MPVETGIWRVDGGKTRRLVTTGTPTEVLLEEFLERDSNLLGEPLLIIGRQVRTPYGKYIDLLAIDTDANLVVLELKRDRSPRDVVAQTLDYASWVKTLESDDVVEMATEFLKRPLAEAFADTFGIAFPDEVNVDLRMTVVATELDDSSERIVEYLREFGVPINAVFFSFYEDEGRQYLTRSWLVHSDTTPGGASTTSRKQQPWNGIDWYVSFGDDESRAWEDGRRLGFISAGGGNWYSRTLRNLPVGARVNVYLPQRGYVAVGVTLAEAQRFDAAKVESDGGWVRLANQSLIGRYRHGPEGEPDSDELAEYAVPVRWHHTVSAEEALREPGLFASQHSACKLRQQHTLNRIAEHFGLDEEEGVAAAAGEKRR</sequence>
<reference evidence="2 3" key="1">
    <citation type="submission" date="2020-07" db="EMBL/GenBank/DDBJ databases">
        <title>Sequencing the genomes of 1000 actinobacteria strains.</title>
        <authorList>
            <person name="Klenk H.-P."/>
        </authorList>
    </citation>
    <scope>NUCLEOTIDE SEQUENCE [LARGE SCALE GENOMIC DNA]</scope>
    <source>
        <strain evidence="2 3">DSM 24723</strain>
    </source>
</reference>
<evidence type="ECO:0000259" key="1">
    <source>
        <dbReference type="Pfam" id="PF01939"/>
    </source>
</evidence>
<feature type="domain" description="Endonuclease NucS C-terminal" evidence="1">
    <location>
        <begin position="28"/>
        <end position="100"/>
    </location>
</feature>
<dbReference type="GO" id="GO:0004519">
    <property type="term" value="F:endonuclease activity"/>
    <property type="evidence" value="ECO:0007669"/>
    <property type="project" value="InterPro"/>
</dbReference>
<name>A0A852XHF1_9MICO</name>